<gene>
    <name evidence="6" type="ORF">GCM10010833_23070</name>
</gene>
<evidence type="ECO:0000256" key="1">
    <source>
        <dbReference type="ARBA" id="ARBA00022500"/>
    </source>
</evidence>
<feature type="transmembrane region" description="Helical" evidence="4">
    <location>
        <begin position="194"/>
        <end position="215"/>
    </location>
</feature>
<dbReference type="InterPro" id="IPR051310">
    <property type="entry name" value="MCP_chemotaxis"/>
</dbReference>
<feature type="transmembrane region" description="Helical" evidence="4">
    <location>
        <begin position="168"/>
        <end position="188"/>
    </location>
</feature>
<keyword evidence="1" id="KW-0145">Chemotaxis</keyword>
<comment type="caution">
    <text evidence="6">The sequence shown here is derived from an EMBL/GenBank/DDBJ whole genome shotgun (WGS) entry which is preliminary data.</text>
</comment>
<reference evidence="7" key="1">
    <citation type="journal article" date="2019" name="Int. J. Syst. Evol. Microbiol.">
        <title>The Global Catalogue of Microorganisms (GCM) 10K type strain sequencing project: providing services to taxonomists for standard genome sequencing and annotation.</title>
        <authorList>
            <consortium name="The Broad Institute Genomics Platform"/>
            <consortium name="The Broad Institute Genome Sequencing Center for Infectious Disease"/>
            <person name="Wu L."/>
            <person name="Ma J."/>
        </authorList>
    </citation>
    <scope>NUCLEOTIDE SEQUENCE [LARGE SCALE GENOMIC DNA]</scope>
    <source>
        <strain evidence="7">CGMCC 1.12851</strain>
    </source>
</reference>
<dbReference type="PROSITE" id="PS50111">
    <property type="entry name" value="CHEMOTAXIS_TRANSDUC_2"/>
    <property type="match status" value="1"/>
</dbReference>
<feature type="transmembrane region" description="Helical" evidence="4">
    <location>
        <begin position="71"/>
        <end position="92"/>
    </location>
</feature>
<evidence type="ECO:0000256" key="2">
    <source>
        <dbReference type="ARBA" id="ARBA00029447"/>
    </source>
</evidence>
<feature type="domain" description="Methyl-accepting transducer" evidence="5">
    <location>
        <begin position="283"/>
        <end position="512"/>
    </location>
</feature>
<evidence type="ECO:0000256" key="3">
    <source>
        <dbReference type="PROSITE-ProRule" id="PRU00284"/>
    </source>
</evidence>
<dbReference type="Pfam" id="PF00015">
    <property type="entry name" value="MCPsignal"/>
    <property type="match status" value="1"/>
</dbReference>
<keyword evidence="3" id="KW-0807">Transducer</keyword>
<keyword evidence="4" id="KW-0472">Membrane</keyword>
<protein>
    <recommendedName>
        <fullName evidence="5">Methyl-accepting transducer domain-containing protein</fullName>
    </recommendedName>
</protein>
<feature type="transmembrane region" description="Helical" evidence="4">
    <location>
        <begin position="113"/>
        <end position="135"/>
    </location>
</feature>
<dbReference type="InterPro" id="IPR004089">
    <property type="entry name" value="MCPsignal_dom"/>
</dbReference>
<comment type="similarity">
    <text evidence="2">Belongs to the methyl-accepting chemotaxis (MCP) protein family.</text>
</comment>
<dbReference type="EMBL" id="BMGD01000003">
    <property type="protein sequence ID" value="GGB67233.1"/>
    <property type="molecule type" value="Genomic_DNA"/>
</dbReference>
<dbReference type="RefSeq" id="WP_188514524.1">
    <property type="nucleotide sequence ID" value="NZ_BMGD01000003.1"/>
</dbReference>
<keyword evidence="4" id="KW-0812">Transmembrane</keyword>
<proteinExistence type="inferred from homology"/>
<dbReference type="PANTHER" id="PTHR43531:SF11">
    <property type="entry name" value="METHYL-ACCEPTING CHEMOTAXIS PROTEIN 3"/>
    <property type="match status" value="1"/>
</dbReference>
<evidence type="ECO:0000313" key="6">
    <source>
        <dbReference type="EMBL" id="GGB67233.1"/>
    </source>
</evidence>
<dbReference type="Proteomes" id="UP000614261">
    <property type="component" value="Unassembled WGS sequence"/>
</dbReference>
<dbReference type="SUPFAM" id="SSF58104">
    <property type="entry name" value="Methyl-accepting chemotaxis protein (MCP) signaling domain"/>
    <property type="match status" value="1"/>
</dbReference>
<dbReference type="Gene3D" id="1.10.287.950">
    <property type="entry name" value="Methyl-accepting chemotaxis protein"/>
    <property type="match status" value="1"/>
</dbReference>
<accession>A0ABQ1JF51</accession>
<name>A0ABQ1JF51_9SPHN</name>
<evidence type="ECO:0000256" key="4">
    <source>
        <dbReference type="SAM" id="Phobius"/>
    </source>
</evidence>
<dbReference type="SMART" id="SM00283">
    <property type="entry name" value="MA"/>
    <property type="match status" value="1"/>
</dbReference>
<dbReference type="PANTHER" id="PTHR43531">
    <property type="entry name" value="PROTEIN ICFG"/>
    <property type="match status" value="1"/>
</dbReference>
<keyword evidence="7" id="KW-1185">Reference proteome</keyword>
<feature type="transmembrane region" description="Helical" evidence="4">
    <location>
        <begin position="45"/>
        <end position="65"/>
    </location>
</feature>
<feature type="transmembrane region" description="Helical" evidence="4">
    <location>
        <begin position="141"/>
        <end position="161"/>
    </location>
</feature>
<sequence length="546" mass="58560">MSRQLWLDISVHTRIAPGIVRTDLTADSVAGRAFRLAQFLHASKGSVALVPSVAITAPIVTWFSLGSTGAGWVITGSIMIVLAVTAFCFIHLRALQLHVDDENLDPALLSLNLRLRAIIIFAAVGWSLITMGMLMSPDPGIRVLGLLVAVAHIAVGAMGSFTLPTTNLIWLIGSGAGLVFAIELTDTYVPAELYMLLLVYLFALWRTNILIWNFFAHAIIQSRELAEAREHQFEREQEQLKSQAELDLKAQTMLADQANRHATEWRAGMASLAGDFEQSVVQTVEKLSEALTRLADCSDALGTIGEETDASAAMVTSRACNVGRSVQNVANAASQLSSSANTIAQRIDEQHRAATLARESSREGSEAIGALAAEAAKTSQIANLIEEIAAHTNLLALNATIEASRAGEAGRGFAVVAHEVKQLAGQTRGAINSVGHTVDGIRTQITLAETTIHSIVDQIDLVNAGAVHIASVIADQGKATCNINDHVSQVANDARSMEETARKVSSHADQVRHMAADMRTITDRLQNQATELRRASSEFLAQLCFA</sequence>
<evidence type="ECO:0000313" key="7">
    <source>
        <dbReference type="Proteomes" id="UP000614261"/>
    </source>
</evidence>
<organism evidence="6 7">
    <name type="scientific">Blastomonas aquatica</name>
    <dbReference type="NCBI Taxonomy" id="1510276"/>
    <lineage>
        <taxon>Bacteria</taxon>
        <taxon>Pseudomonadati</taxon>
        <taxon>Pseudomonadota</taxon>
        <taxon>Alphaproteobacteria</taxon>
        <taxon>Sphingomonadales</taxon>
        <taxon>Sphingomonadaceae</taxon>
        <taxon>Blastomonas</taxon>
    </lineage>
</organism>
<evidence type="ECO:0000259" key="5">
    <source>
        <dbReference type="PROSITE" id="PS50111"/>
    </source>
</evidence>
<keyword evidence="4" id="KW-1133">Transmembrane helix</keyword>